<evidence type="ECO:0000313" key="1">
    <source>
        <dbReference type="EMBL" id="VDM77203.1"/>
    </source>
</evidence>
<organism evidence="1 2">
    <name type="scientific">Strongylus vulgaris</name>
    <name type="common">Blood worm</name>
    <dbReference type="NCBI Taxonomy" id="40348"/>
    <lineage>
        <taxon>Eukaryota</taxon>
        <taxon>Metazoa</taxon>
        <taxon>Ecdysozoa</taxon>
        <taxon>Nematoda</taxon>
        <taxon>Chromadorea</taxon>
        <taxon>Rhabditida</taxon>
        <taxon>Rhabditina</taxon>
        <taxon>Rhabditomorpha</taxon>
        <taxon>Strongyloidea</taxon>
        <taxon>Strongylidae</taxon>
        <taxon>Strongylus</taxon>
    </lineage>
</organism>
<proteinExistence type="predicted"/>
<keyword evidence="2" id="KW-1185">Reference proteome</keyword>
<accession>A0A3P7J970</accession>
<reference evidence="1 2" key="1">
    <citation type="submission" date="2018-11" db="EMBL/GenBank/DDBJ databases">
        <authorList>
            <consortium name="Pathogen Informatics"/>
        </authorList>
    </citation>
    <scope>NUCLEOTIDE SEQUENCE [LARGE SCALE GENOMIC DNA]</scope>
</reference>
<sequence length="320" mass="36548">MGELHEVFNSNHELLKTQEDIRTHEAKAYYQPGNRSHGCRSSVHFKGKHNDCSTDVKNNRIARYHSPPVLTLPSGLILTPTVFGYTISGTSLFDIAATTEDYGNSLVVATPTVSLRATENDPDEVSVIKFMDDYRKTIKIREGTITAGFLFNENVGKLKDNFNVAFRRLQALHRTLQKDEKKFKIYNDTFQSYIKDGITEDCDVHPTGVTSFYLPHRHVWTPGKITELRIVFDASSYGINELSLNDVIKVTLSLHHEVLLLFRTYKNTMVADIQKAFLQIRLPKDPSRCYKILMDKGFERSSRRLQCQRLVSAESLLELT</sequence>
<dbReference type="EMBL" id="UYYB01098662">
    <property type="protein sequence ID" value="VDM77203.1"/>
    <property type="molecule type" value="Genomic_DNA"/>
</dbReference>
<name>A0A3P7J970_STRVU</name>
<dbReference type="Proteomes" id="UP000270094">
    <property type="component" value="Unassembled WGS sequence"/>
</dbReference>
<gene>
    <name evidence="1" type="ORF">SVUK_LOCUS12201</name>
</gene>
<evidence type="ECO:0000313" key="2">
    <source>
        <dbReference type="Proteomes" id="UP000270094"/>
    </source>
</evidence>
<protein>
    <submittedName>
        <fullName evidence="1">Uncharacterized protein</fullName>
    </submittedName>
</protein>
<dbReference type="PANTHER" id="PTHR47331">
    <property type="entry name" value="PHD-TYPE DOMAIN-CONTAINING PROTEIN"/>
    <property type="match status" value="1"/>
</dbReference>
<dbReference type="PANTHER" id="PTHR47331:SF1">
    <property type="entry name" value="GAG-LIKE PROTEIN"/>
    <property type="match status" value="1"/>
</dbReference>
<dbReference type="AlphaFoldDB" id="A0A3P7J970"/>
<dbReference type="OrthoDB" id="5831605at2759"/>